<feature type="domain" description="PAS" evidence="10">
    <location>
        <begin position="569"/>
        <end position="639"/>
    </location>
</feature>
<dbReference type="Pfam" id="PF13426">
    <property type="entry name" value="PAS_9"/>
    <property type="match status" value="3"/>
</dbReference>
<feature type="domain" description="PAC" evidence="11">
    <location>
        <begin position="516"/>
        <end position="568"/>
    </location>
</feature>
<comment type="catalytic activity">
    <reaction evidence="1">
        <text>ATP + protein L-histidine = ADP + protein N-phospho-L-histidine.</text>
        <dbReference type="EC" id="2.7.13.3"/>
    </reaction>
</comment>
<sequence>MGTFNETINDCVHSDIVSIDEMRSIFELQSLFINKITAGESLTNILESLSTSLEEYFNRKMYCSILFLTKENTLTVGAAPNVPKEFLEAIHPIKVGPNAGTCGAAVFRNEHVITPEIAGDSLWGDLAEIASRYGFQACWSFPIKSRDEILGSFAFYHTKKCKPTSFELELLKTFANLAGFAIERDIRIKLEKQLIESEQRFKSLFDHFPQPIQILSLDGNFYGFNNKNELVFGYKQEELLGLNFLPFIISDNKEEVESHFKKAKEQGIAQHIECQVHHKNGNELTVNLTFLPMDVKGKVEGIYVISRDITYEKQLEEELRVSHKEIDHILNNHQGMIFKFIQNNGRFIHSYGAGQLFERLGMPLHDFVGKSLYDILPAEEADRKVFYYQQAWEGKQSSYEANVNGIDYVATLQPIYEDGQVVEVIVSCSDITELKKTHDDLRKTKDLLESFVHNTVDAIATMDDEGTITFVNKAYVDMFGSPAEELIGKGVQSIPEGYEEEFWGLVDMVYSGVEVKGFETYRKKVDESLIPVSVTHAPLKDRNGVINGFSAIIRDITKQKQIEQELEENKQRYQSLFYFNPDLVYSLDLNGIVTNINPSVQRLIGYTPEQMIGESYIEFIQDQHLCHTMKSFQKSIQGIPQTYETALIHKNNRGGIFHVTNIPIIVNGEIVGVYGIAKDVSELKRAEEFLRKSDRIAAIGQLAAGIAHEIRNPLTSVKGFLQFMQEQSTDQDYFEIMRREIERIELITNEFLILAKPQAKSYSQKSIEEILSGFIPLVETQAKLSNIDIIMEIEQGLPDIYCDANQIKQVFLNVIKNSMESMPSGGTITFTVQRKEGHVQIIIEDQGCGIPPERLKRIGEPFYSTKEKGTGLGLMIIFNLIKEHKGSIEIKSQVAQGTQVEICLPFYEAV</sequence>
<dbReference type="CDD" id="cd00130">
    <property type="entry name" value="PAS"/>
    <property type="match status" value="3"/>
</dbReference>
<feature type="domain" description="PAS" evidence="10">
    <location>
        <begin position="444"/>
        <end position="489"/>
    </location>
</feature>
<keyword evidence="13" id="KW-1185">Reference proteome</keyword>
<keyword evidence="7" id="KW-0067">ATP-binding</keyword>
<keyword evidence="4" id="KW-0808">Transferase</keyword>
<proteinExistence type="predicted"/>
<evidence type="ECO:0000256" key="4">
    <source>
        <dbReference type="ARBA" id="ARBA00022679"/>
    </source>
</evidence>
<dbReference type="PROSITE" id="PS50112">
    <property type="entry name" value="PAS"/>
    <property type="match status" value="3"/>
</dbReference>
<feature type="domain" description="PAC" evidence="11">
    <location>
        <begin position="641"/>
        <end position="692"/>
    </location>
</feature>
<dbReference type="InterPro" id="IPR004358">
    <property type="entry name" value="Sig_transdc_His_kin-like_C"/>
</dbReference>
<dbReference type="Pfam" id="PF02518">
    <property type="entry name" value="HATPase_c"/>
    <property type="match status" value="1"/>
</dbReference>
<evidence type="ECO:0000256" key="3">
    <source>
        <dbReference type="ARBA" id="ARBA00022553"/>
    </source>
</evidence>
<evidence type="ECO:0000259" key="10">
    <source>
        <dbReference type="PROSITE" id="PS50112"/>
    </source>
</evidence>
<evidence type="ECO:0000256" key="1">
    <source>
        <dbReference type="ARBA" id="ARBA00000085"/>
    </source>
</evidence>
<dbReference type="SUPFAM" id="SSF47384">
    <property type="entry name" value="Homodimeric domain of signal transducing histidine kinase"/>
    <property type="match status" value="1"/>
</dbReference>
<dbReference type="InterPro" id="IPR036097">
    <property type="entry name" value="HisK_dim/P_sf"/>
</dbReference>
<dbReference type="CDD" id="cd00082">
    <property type="entry name" value="HisKA"/>
    <property type="match status" value="1"/>
</dbReference>
<dbReference type="InterPro" id="IPR000014">
    <property type="entry name" value="PAS"/>
</dbReference>
<dbReference type="InterPro" id="IPR000700">
    <property type="entry name" value="PAS-assoc_C"/>
</dbReference>
<evidence type="ECO:0000256" key="7">
    <source>
        <dbReference type="ARBA" id="ARBA00022840"/>
    </source>
</evidence>
<dbReference type="InterPro" id="IPR005467">
    <property type="entry name" value="His_kinase_dom"/>
</dbReference>
<evidence type="ECO:0000256" key="8">
    <source>
        <dbReference type="ARBA" id="ARBA00023012"/>
    </source>
</evidence>
<dbReference type="InterPro" id="IPR013656">
    <property type="entry name" value="PAS_4"/>
</dbReference>
<dbReference type="Gene3D" id="1.10.287.130">
    <property type="match status" value="1"/>
</dbReference>
<organism evidence="12 13">
    <name type="scientific">Mesobacillus maritimus</name>
    <dbReference type="NCBI Taxonomy" id="1643336"/>
    <lineage>
        <taxon>Bacteria</taxon>
        <taxon>Bacillati</taxon>
        <taxon>Bacillota</taxon>
        <taxon>Bacilli</taxon>
        <taxon>Bacillales</taxon>
        <taxon>Bacillaceae</taxon>
        <taxon>Mesobacillus</taxon>
    </lineage>
</organism>
<reference evidence="12 13" key="1">
    <citation type="submission" date="2020-07" db="EMBL/GenBank/DDBJ databases">
        <title>Fungal Genomes of the International Space Station.</title>
        <authorList>
            <person name="Seuylemezian A."/>
            <person name="Singh N.K."/>
            <person name="Wood J."/>
            <person name="Venkateswaran K."/>
        </authorList>
    </citation>
    <scope>NUCLEOTIDE SEQUENCE [LARGE SCALE GENOMIC DNA]</scope>
    <source>
        <strain evidence="12 13">PL-B2</strain>
    </source>
</reference>
<evidence type="ECO:0000313" key="13">
    <source>
        <dbReference type="Proteomes" id="UP000769780"/>
    </source>
</evidence>
<dbReference type="Gene3D" id="3.30.450.40">
    <property type="match status" value="1"/>
</dbReference>
<dbReference type="PANTHER" id="PTHR43304:SF1">
    <property type="entry name" value="PAC DOMAIN-CONTAINING PROTEIN"/>
    <property type="match status" value="1"/>
</dbReference>
<dbReference type="EMBL" id="JACWFH010000007">
    <property type="protein sequence ID" value="MBY0095829.1"/>
    <property type="molecule type" value="Genomic_DNA"/>
</dbReference>
<dbReference type="Pfam" id="PF01590">
    <property type="entry name" value="GAF"/>
    <property type="match status" value="1"/>
</dbReference>
<dbReference type="Gene3D" id="3.30.450.20">
    <property type="entry name" value="PAS domain"/>
    <property type="match status" value="4"/>
</dbReference>
<keyword evidence="5" id="KW-0547">Nucleotide-binding</keyword>
<dbReference type="Pfam" id="PF00512">
    <property type="entry name" value="HisKA"/>
    <property type="match status" value="1"/>
</dbReference>
<dbReference type="Pfam" id="PF08448">
    <property type="entry name" value="PAS_4"/>
    <property type="match status" value="1"/>
</dbReference>
<dbReference type="PRINTS" id="PR00344">
    <property type="entry name" value="BCTRLSENSOR"/>
</dbReference>
<accession>A0ABS7K0P8</accession>
<keyword evidence="8" id="KW-0902">Two-component regulatory system</keyword>
<feature type="domain" description="PAC" evidence="11">
    <location>
        <begin position="270"/>
        <end position="321"/>
    </location>
</feature>
<dbReference type="SMART" id="SM00091">
    <property type="entry name" value="PAS"/>
    <property type="match status" value="3"/>
</dbReference>
<dbReference type="SMART" id="SM00065">
    <property type="entry name" value="GAF"/>
    <property type="match status" value="1"/>
</dbReference>
<name>A0ABS7K0P8_9BACI</name>
<dbReference type="InterPro" id="IPR001610">
    <property type="entry name" value="PAC"/>
</dbReference>
<dbReference type="InterPro" id="IPR035965">
    <property type="entry name" value="PAS-like_dom_sf"/>
</dbReference>
<dbReference type="SUPFAM" id="SSF55781">
    <property type="entry name" value="GAF domain-like"/>
    <property type="match status" value="1"/>
</dbReference>
<dbReference type="EC" id="2.7.13.3" evidence="2"/>
<dbReference type="PROSITE" id="PS50113">
    <property type="entry name" value="PAC"/>
    <property type="match status" value="3"/>
</dbReference>
<evidence type="ECO:0000256" key="2">
    <source>
        <dbReference type="ARBA" id="ARBA00012438"/>
    </source>
</evidence>
<dbReference type="InterPro" id="IPR052162">
    <property type="entry name" value="Sensor_kinase/Photoreceptor"/>
</dbReference>
<dbReference type="CDD" id="cd00075">
    <property type="entry name" value="HATPase"/>
    <property type="match status" value="1"/>
</dbReference>
<dbReference type="SMART" id="SM00388">
    <property type="entry name" value="HisKA"/>
    <property type="match status" value="1"/>
</dbReference>
<dbReference type="PANTHER" id="PTHR43304">
    <property type="entry name" value="PHYTOCHROME-LIKE PROTEIN CPH1"/>
    <property type="match status" value="1"/>
</dbReference>
<evidence type="ECO:0000256" key="6">
    <source>
        <dbReference type="ARBA" id="ARBA00022777"/>
    </source>
</evidence>
<evidence type="ECO:0000259" key="11">
    <source>
        <dbReference type="PROSITE" id="PS50113"/>
    </source>
</evidence>
<dbReference type="SMART" id="SM00387">
    <property type="entry name" value="HATPase_c"/>
    <property type="match status" value="1"/>
</dbReference>
<dbReference type="Gene3D" id="3.30.565.10">
    <property type="entry name" value="Histidine kinase-like ATPase, C-terminal domain"/>
    <property type="match status" value="1"/>
</dbReference>
<dbReference type="InterPro" id="IPR003018">
    <property type="entry name" value="GAF"/>
</dbReference>
<dbReference type="SUPFAM" id="SSF55874">
    <property type="entry name" value="ATPase domain of HSP90 chaperone/DNA topoisomerase II/histidine kinase"/>
    <property type="match status" value="1"/>
</dbReference>
<dbReference type="SUPFAM" id="SSF55785">
    <property type="entry name" value="PYP-like sensor domain (PAS domain)"/>
    <property type="match status" value="4"/>
</dbReference>
<dbReference type="InterPro" id="IPR003661">
    <property type="entry name" value="HisK_dim/P_dom"/>
</dbReference>
<protein>
    <recommendedName>
        <fullName evidence="2">histidine kinase</fullName>
        <ecNumber evidence="2">2.7.13.3</ecNumber>
    </recommendedName>
</protein>
<dbReference type="InterPro" id="IPR036890">
    <property type="entry name" value="HATPase_C_sf"/>
</dbReference>
<evidence type="ECO:0000256" key="5">
    <source>
        <dbReference type="ARBA" id="ARBA00022741"/>
    </source>
</evidence>
<keyword evidence="3" id="KW-0597">Phosphoprotein</keyword>
<evidence type="ECO:0000313" key="12">
    <source>
        <dbReference type="EMBL" id="MBY0095829.1"/>
    </source>
</evidence>
<dbReference type="PROSITE" id="PS50109">
    <property type="entry name" value="HIS_KIN"/>
    <property type="match status" value="1"/>
</dbReference>
<dbReference type="Proteomes" id="UP000769780">
    <property type="component" value="Unassembled WGS sequence"/>
</dbReference>
<feature type="domain" description="PAS" evidence="10">
    <location>
        <begin position="197"/>
        <end position="267"/>
    </location>
</feature>
<dbReference type="RefSeq" id="WP_221871173.1">
    <property type="nucleotide sequence ID" value="NZ_JACWFH010000007.1"/>
</dbReference>
<dbReference type="SMART" id="SM00086">
    <property type="entry name" value="PAC"/>
    <property type="match status" value="4"/>
</dbReference>
<dbReference type="InterPro" id="IPR029016">
    <property type="entry name" value="GAF-like_dom_sf"/>
</dbReference>
<keyword evidence="6" id="KW-0418">Kinase</keyword>
<dbReference type="NCBIfam" id="TIGR00229">
    <property type="entry name" value="sensory_box"/>
    <property type="match status" value="3"/>
</dbReference>
<evidence type="ECO:0000259" key="9">
    <source>
        <dbReference type="PROSITE" id="PS50109"/>
    </source>
</evidence>
<gene>
    <name evidence="12" type="ORF">H0185_03300</name>
</gene>
<feature type="domain" description="Histidine kinase" evidence="9">
    <location>
        <begin position="705"/>
        <end position="908"/>
    </location>
</feature>
<dbReference type="InterPro" id="IPR003594">
    <property type="entry name" value="HATPase_dom"/>
</dbReference>
<comment type="caution">
    <text evidence="12">The sequence shown here is derived from an EMBL/GenBank/DDBJ whole genome shotgun (WGS) entry which is preliminary data.</text>
</comment>